<gene>
    <name evidence="11" type="ORF">LOTGIDRAFT_160969</name>
</gene>
<evidence type="ECO:0000256" key="2">
    <source>
        <dbReference type="ARBA" id="ARBA00012417"/>
    </source>
</evidence>
<proteinExistence type="inferred from homology"/>
<keyword evidence="6" id="KW-0239">DNA-directed DNA polymerase</keyword>
<dbReference type="Pfam" id="PF03175">
    <property type="entry name" value="DNA_pol_B_2"/>
    <property type="match status" value="1"/>
</dbReference>
<dbReference type="OrthoDB" id="10265614at2759"/>
<dbReference type="RefSeq" id="XP_009054476.1">
    <property type="nucleotide sequence ID" value="XM_009056228.1"/>
</dbReference>
<feature type="domain" description="DNA-directed DNA polymerase family B mitochondria/virus" evidence="10">
    <location>
        <begin position="555"/>
        <end position="805"/>
    </location>
</feature>
<evidence type="ECO:0000256" key="4">
    <source>
        <dbReference type="ARBA" id="ARBA00022695"/>
    </source>
</evidence>
<dbReference type="SUPFAM" id="SSF56672">
    <property type="entry name" value="DNA/RNA polymerases"/>
    <property type="match status" value="1"/>
</dbReference>
<dbReference type="GO" id="GO:0003887">
    <property type="term" value="F:DNA-directed DNA polymerase activity"/>
    <property type="evidence" value="ECO:0007669"/>
    <property type="project" value="UniProtKB-KW"/>
</dbReference>
<keyword evidence="3" id="KW-0808">Transferase</keyword>
<protein>
    <recommendedName>
        <fullName evidence="2">DNA-directed DNA polymerase</fullName>
        <ecNumber evidence="2">2.7.7.7</ecNumber>
    </recommendedName>
</protein>
<dbReference type="EC" id="2.7.7.7" evidence="2"/>
<reference evidence="11 12" key="1">
    <citation type="journal article" date="2013" name="Nature">
        <title>Insights into bilaterian evolution from three spiralian genomes.</title>
        <authorList>
            <person name="Simakov O."/>
            <person name="Marletaz F."/>
            <person name="Cho S.J."/>
            <person name="Edsinger-Gonzales E."/>
            <person name="Havlak P."/>
            <person name="Hellsten U."/>
            <person name="Kuo D.H."/>
            <person name="Larsson T."/>
            <person name="Lv J."/>
            <person name="Arendt D."/>
            <person name="Savage R."/>
            <person name="Osoegawa K."/>
            <person name="de Jong P."/>
            <person name="Grimwood J."/>
            <person name="Chapman J.A."/>
            <person name="Shapiro H."/>
            <person name="Aerts A."/>
            <person name="Otillar R.P."/>
            <person name="Terry A.Y."/>
            <person name="Boore J.L."/>
            <person name="Grigoriev I.V."/>
            <person name="Lindberg D.R."/>
            <person name="Seaver E.C."/>
            <person name="Weisblat D.A."/>
            <person name="Putnam N.H."/>
            <person name="Rokhsar D.S."/>
        </authorList>
    </citation>
    <scope>NUCLEOTIDE SEQUENCE [LARGE SCALE GENOMIC DNA]</scope>
</reference>
<evidence type="ECO:0000256" key="3">
    <source>
        <dbReference type="ARBA" id="ARBA00022679"/>
    </source>
</evidence>
<dbReference type="EMBL" id="KB201750">
    <property type="protein sequence ID" value="ESO94735.1"/>
    <property type="molecule type" value="Genomic_DNA"/>
</dbReference>
<keyword evidence="4" id="KW-0548">Nucleotidyltransferase</keyword>
<keyword evidence="12" id="KW-1185">Reference proteome</keyword>
<evidence type="ECO:0000256" key="1">
    <source>
        <dbReference type="ARBA" id="ARBA00005755"/>
    </source>
</evidence>
<evidence type="ECO:0000259" key="10">
    <source>
        <dbReference type="Pfam" id="PF03175"/>
    </source>
</evidence>
<comment type="similarity">
    <text evidence="1">Belongs to the DNA polymerase type-B family.</text>
</comment>
<dbReference type="InterPro" id="IPR043502">
    <property type="entry name" value="DNA/RNA_pol_sf"/>
</dbReference>
<dbReference type="CTD" id="20238559"/>
<evidence type="ECO:0000256" key="7">
    <source>
        <dbReference type="ARBA" id="ARBA00023125"/>
    </source>
</evidence>
<name>V4AHQ5_LOTGI</name>
<keyword evidence="9" id="KW-0175">Coiled coil</keyword>
<comment type="catalytic activity">
    <reaction evidence="8">
        <text>DNA(n) + a 2'-deoxyribonucleoside 5'-triphosphate = DNA(n+1) + diphosphate</text>
        <dbReference type="Rhea" id="RHEA:22508"/>
        <dbReference type="Rhea" id="RHEA-COMP:17339"/>
        <dbReference type="Rhea" id="RHEA-COMP:17340"/>
        <dbReference type="ChEBI" id="CHEBI:33019"/>
        <dbReference type="ChEBI" id="CHEBI:61560"/>
        <dbReference type="ChEBI" id="CHEBI:173112"/>
        <dbReference type="EC" id="2.7.7.7"/>
    </reaction>
</comment>
<dbReference type="InterPro" id="IPR004868">
    <property type="entry name" value="DNA-dir_DNA_pol_B_mt/vir"/>
</dbReference>
<dbReference type="InterPro" id="IPR017964">
    <property type="entry name" value="DNA-dir_DNA_pol_B_CS"/>
</dbReference>
<evidence type="ECO:0000313" key="11">
    <source>
        <dbReference type="EMBL" id="ESO94735.1"/>
    </source>
</evidence>
<dbReference type="AlphaFoldDB" id="V4AHQ5"/>
<dbReference type="PROSITE" id="PS00116">
    <property type="entry name" value="DNA_POLYMERASE_B"/>
    <property type="match status" value="1"/>
</dbReference>
<evidence type="ECO:0000256" key="6">
    <source>
        <dbReference type="ARBA" id="ARBA00022932"/>
    </source>
</evidence>
<keyword evidence="5" id="KW-0235">DNA replication</keyword>
<feature type="coiled-coil region" evidence="9">
    <location>
        <begin position="151"/>
        <end position="205"/>
    </location>
</feature>
<dbReference type="KEGG" id="lgi:LOTGIDRAFT_160969"/>
<evidence type="ECO:0000313" key="12">
    <source>
        <dbReference type="Proteomes" id="UP000030746"/>
    </source>
</evidence>
<dbReference type="GO" id="GO:0000166">
    <property type="term" value="F:nucleotide binding"/>
    <property type="evidence" value="ECO:0007669"/>
    <property type="project" value="InterPro"/>
</dbReference>
<dbReference type="GeneID" id="20238559"/>
<dbReference type="GO" id="GO:0006260">
    <property type="term" value="P:DNA replication"/>
    <property type="evidence" value="ECO:0007669"/>
    <property type="project" value="UniProtKB-KW"/>
</dbReference>
<dbReference type="GO" id="GO:0003677">
    <property type="term" value="F:DNA binding"/>
    <property type="evidence" value="ECO:0007669"/>
    <property type="project" value="UniProtKB-KW"/>
</dbReference>
<dbReference type="HOGENOM" id="CLU_302529_0_0_1"/>
<evidence type="ECO:0000256" key="5">
    <source>
        <dbReference type="ARBA" id="ARBA00022705"/>
    </source>
</evidence>
<organism evidence="11 12">
    <name type="scientific">Lottia gigantea</name>
    <name type="common">Giant owl limpet</name>
    <dbReference type="NCBI Taxonomy" id="225164"/>
    <lineage>
        <taxon>Eukaryota</taxon>
        <taxon>Metazoa</taxon>
        <taxon>Spiralia</taxon>
        <taxon>Lophotrochozoa</taxon>
        <taxon>Mollusca</taxon>
        <taxon>Gastropoda</taxon>
        <taxon>Patellogastropoda</taxon>
        <taxon>Lottioidea</taxon>
        <taxon>Lottiidae</taxon>
        <taxon>Lottia</taxon>
    </lineage>
</organism>
<sequence>MANKFGLGSLPVDSKNPMSSTAFINKAKPFFVYQIGDTLQGDIDMNNFKITNLKFPGNDNDAVNKKYLLDQINAIQIDKDHVENRINDVKKYFRRNIKNLVNEPKLQQELTSLKRLIQVDKTSELISKLDDKITKVKIDVQRLIDNPNVNEDRLKRKLAALEKKLGELLAELDKTVDKTELQNSISNLNEKIARQKSDVQDIINTLPIDKDTLKRQLTALDTKITDELEKEVGVIKNFLQNKFRDDMKNYIKEQVNLLVSRIHDDFLRQERKLSKLEAIVTDKSYYFNLPFESDTVFDRKDQIYKSNKYGFKAEIKVGSLAYGEPKNVFDIGETQEFSFRGNCLIQIEFPMKVKVNKVVFKQTGKAVKHISLFNDGNLEENIRLIDKRDQEIETKNGKYVDTFKMEVENDKDIIGIKDLDMILETENPPSTNIAKIPRRLHGWYYLYHYDKEMVEEEWYETTRMVAKHSEKQNIEKVYSHTNPFIRNFIRRSIKGGRVSANRKSFETNKMNEICAILKEYNESDTEGIIDLFKEYGVNPKDKTEVHAKLKELDCTKLMAFDANGLYASAMSDLDSEYPRAESGRPFLPEEEKEFVMLFNKQKFRPRTAILTVWFDYPKNMFFQLIPAKDKITFANKEGKKETGNKIRFRNGFCHDVLTSVDIQEIVKAGGRIIRIFDGIVYEENFKTPPYRDYILILRDLRNKYKREGDIVGSNCMKLLGNSLYGKSIQKDIFTTRHLWNEATLQANFDSRVKTYEKINDTQYIVETEIEEKEITTEDSKSTRLTPSHLGSFVLSHSKKIMNNFIHVINGFYKPEIYYTDTDSLYISSKNWKKLNRAGLVSEKDYCKGKNDYGDGGIIFGLYLAPKVKYNIVLTSDGVLKEKKTFKGYSNDKISVEDYVQLASGHDVSNEFNKPWEKSFTNGVVIPNDKQTKVFRSYLNNVKRKPPNSEGIMYPYNDKDEYSFDENYEFDDFDYLTIQEENEDCFK</sequence>
<evidence type="ECO:0000256" key="8">
    <source>
        <dbReference type="ARBA" id="ARBA00049244"/>
    </source>
</evidence>
<evidence type="ECO:0000256" key="9">
    <source>
        <dbReference type="SAM" id="Coils"/>
    </source>
</evidence>
<dbReference type="Proteomes" id="UP000030746">
    <property type="component" value="Unassembled WGS sequence"/>
</dbReference>
<accession>V4AHQ5</accession>
<keyword evidence="7" id="KW-0238">DNA-binding</keyword>